<dbReference type="SUPFAM" id="SSF51120">
    <property type="entry name" value="beta-Roll"/>
    <property type="match status" value="1"/>
</dbReference>
<dbReference type="AlphaFoldDB" id="A0A0G1IRL1"/>
<sequence>MIDAWAAQFGSSVDASERQQFAMAALPEYRMQQGLFSPIEPPPYVVQPTVTSQAATAVEQVEQQGASTPATITALNNAAIAYHAAANLQIGDSNAKAQAVLQAGNALTAAIEANGGFAGADPGANPQLASQHWTSIGGPTGTFEAEMNQAWDIHTTHGNDVFDTVMSVLAFVPGPHQPFIAAYNAMSALEKGNIISAIASAAGVGGINAASTIGTALGATGNVAQAVGNAIISGANAAATGQNIGQAALTGAAISGLSSAAKSLIPTAMGGTNSATTITDAQLESLVNDYGLTNEQVQGALDAWQQGGTLTAAQSSWADRIINTVSQGNPTDPALEGQRTTVQVTGGDQAGTSTTQTGNQVTVTSPDGTTTTLTATTGADGSPVYTNSQGQVTNTYGDPINTDGSTVIGGGGNDIFTGGGSTITGGGGNDIFTGGGSTITGGGGNDGILTDYEYQTGEDYGIDFDTEPFDWSNPSTYPWQNIFSAAGDLFGGYLSGEAATQAAQTQAAAQVEAARIAAEAARFRPVGVTTRFGQSQFGYDPQGNLTSAGYQLSPELRAQQDALMINSGQNLAQWQQATQLAAPLQTGAQRAMELGQGYLARTPQEQAAQYMSEQQGLLAPGRERELAALQNRLQAQGRGGLAIGGTSTGMMAANPEMEAYYNSIRQQDLGLAAQATQGGQQYATFGAGLMGTGGDLLKQMYGTQTAAFQPYQTALGGAQQLEQLGQEPMNLGASLGSTASAAAAAAGNAQAQGMWGAAQTMQPANAYSPWGALLSGAGQAIGQYGQQQQQYRFDPFTGRAL</sequence>
<accession>A0A0G1IRL1</accession>
<dbReference type="NCBIfam" id="TIGR01643">
    <property type="entry name" value="YD_repeat_2x"/>
    <property type="match status" value="1"/>
</dbReference>
<dbReference type="InterPro" id="IPR011049">
    <property type="entry name" value="Serralysin-like_metalloprot_C"/>
</dbReference>
<gene>
    <name evidence="1" type="ORF">UW55_C0024G0017</name>
</gene>
<proteinExistence type="predicted"/>
<reference evidence="1 2" key="1">
    <citation type="journal article" date="2015" name="Nature">
        <title>rRNA introns, odd ribosomes, and small enigmatic genomes across a large radiation of phyla.</title>
        <authorList>
            <person name="Brown C.T."/>
            <person name="Hug L.A."/>
            <person name="Thomas B.C."/>
            <person name="Sharon I."/>
            <person name="Castelle C.J."/>
            <person name="Singh A."/>
            <person name="Wilkins M.J."/>
            <person name="Williams K.H."/>
            <person name="Banfield J.F."/>
        </authorList>
    </citation>
    <scope>NUCLEOTIDE SEQUENCE [LARGE SCALE GENOMIC DNA]</scope>
</reference>
<organism evidence="1 2">
    <name type="scientific">Candidatus Giovannonibacteria bacterium GW2011_GWA2_44_26</name>
    <dbReference type="NCBI Taxonomy" id="1618648"/>
    <lineage>
        <taxon>Bacteria</taxon>
        <taxon>Candidatus Giovannoniibacteriota</taxon>
    </lineage>
</organism>
<evidence type="ECO:0000313" key="2">
    <source>
        <dbReference type="Proteomes" id="UP000033945"/>
    </source>
</evidence>
<dbReference type="EMBL" id="LCIT01000024">
    <property type="protein sequence ID" value="KKT61765.1"/>
    <property type="molecule type" value="Genomic_DNA"/>
</dbReference>
<evidence type="ECO:0000313" key="1">
    <source>
        <dbReference type="EMBL" id="KKT61765.1"/>
    </source>
</evidence>
<protein>
    <submittedName>
        <fullName evidence="1">Uncharacterized protein</fullName>
    </submittedName>
</protein>
<dbReference type="Proteomes" id="UP000033945">
    <property type="component" value="Unassembled WGS sequence"/>
</dbReference>
<name>A0A0G1IRL1_9BACT</name>
<comment type="caution">
    <text evidence="1">The sequence shown here is derived from an EMBL/GenBank/DDBJ whole genome shotgun (WGS) entry which is preliminary data.</text>
</comment>
<dbReference type="InterPro" id="IPR006530">
    <property type="entry name" value="YD"/>
</dbReference>